<organism evidence="1 2">
    <name type="scientific">Brassica cretica</name>
    <name type="common">Mustard</name>
    <dbReference type="NCBI Taxonomy" id="69181"/>
    <lineage>
        <taxon>Eukaryota</taxon>
        <taxon>Viridiplantae</taxon>
        <taxon>Streptophyta</taxon>
        <taxon>Embryophyta</taxon>
        <taxon>Tracheophyta</taxon>
        <taxon>Spermatophyta</taxon>
        <taxon>Magnoliopsida</taxon>
        <taxon>eudicotyledons</taxon>
        <taxon>Gunneridae</taxon>
        <taxon>Pentapetalae</taxon>
        <taxon>rosids</taxon>
        <taxon>malvids</taxon>
        <taxon>Brassicales</taxon>
        <taxon>Brassicaceae</taxon>
        <taxon>Brassiceae</taxon>
        <taxon>Brassica</taxon>
    </lineage>
</organism>
<dbReference type="Proteomes" id="UP000712600">
    <property type="component" value="Unassembled WGS sequence"/>
</dbReference>
<name>A0A8S9NEX0_BRACR</name>
<gene>
    <name evidence="1" type="ORF">F2Q69_00044300</name>
</gene>
<accession>A0A8S9NEX0</accession>
<proteinExistence type="predicted"/>
<protein>
    <submittedName>
        <fullName evidence="1">Uncharacterized protein</fullName>
    </submittedName>
</protein>
<evidence type="ECO:0000313" key="1">
    <source>
        <dbReference type="EMBL" id="KAF3499629.1"/>
    </source>
</evidence>
<evidence type="ECO:0000313" key="2">
    <source>
        <dbReference type="Proteomes" id="UP000712600"/>
    </source>
</evidence>
<comment type="caution">
    <text evidence="1">The sequence shown here is derived from an EMBL/GenBank/DDBJ whole genome shotgun (WGS) entry which is preliminary data.</text>
</comment>
<dbReference type="AlphaFoldDB" id="A0A8S9NEX0"/>
<sequence length="98" mass="10567">MSPYQLEMAIGSSRPVSSRRGLQFKRVSVDMPAQDAVLSGSSYLHKPNNMIRHNSLKSVSKDDEVNGSTALGIETVSHVQGIDGVFVIIVVDQGVGRI</sequence>
<dbReference type="EMBL" id="QGKX02001621">
    <property type="protein sequence ID" value="KAF3499629.1"/>
    <property type="molecule type" value="Genomic_DNA"/>
</dbReference>
<reference evidence="1" key="1">
    <citation type="submission" date="2019-12" db="EMBL/GenBank/DDBJ databases">
        <title>Genome sequencing and annotation of Brassica cretica.</title>
        <authorList>
            <person name="Studholme D.J."/>
            <person name="Sarris P."/>
        </authorList>
    </citation>
    <scope>NUCLEOTIDE SEQUENCE</scope>
    <source>
        <strain evidence="1">PFS-109/04</strain>
        <tissue evidence="1">Leaf</tissue>
    </source>
</reference>